<keyword evidence="3" id="KW-1185">Reference proteome</keyword>
<organism evidence="2 3">
    <name type="scientific">Ruegeria sediminis</name>
    <dbReference type="NCBI Taxonomy" id="2583820"/>
    <lineage>
        <taxon>Bacteria</taxon>
        <taxon>Pseudomonadati</taxon>
        <taxon>Pseudomonadota</taxon>
        <taxon>Alphaproteobacteria</taxon>
        <taxon>Rhodobacterales</taxon>
        <taxon>Roseobacteraceae</taxon>
        <taxon>Ruegeria</taxon>
    </lineage>
</organism>
<dbReference type="InterPro" id="IPR016193">
    <property type="entry name" value="Cytidine_deaminase-like"/>
</dbReference>
<evidence type="ECO:0000259" key="1">
    <source>
        <dbReference type="PROSITE" id="PS51747"/>
    </source>
</evidence>
<reference evidence="2 3" key="1">
    <citation type="submission" date="2019-05" db="EMBL/GenBank/DDBJ databases">
        <title>Ruegeria sp. nov., isolated from tidal flat.</title>
        <authorList>
            <person name="Kim W."/>
        </authorList>
    </citation>
    <scope>NUCLEOTIDE SEQUENCE [LARGE SCALE GENOMIC DNA]</scope>
    <source>
        <strain evidence="2 3">CAU 1488</strain>
    </source>
</reference>
<feature type="domain" description="CMP/dCMP-type deaminase" evidence="1">
    <location>
        <begin position="51"/>
        <end position="163"/>
    </location>
</feature>
<dbReference type="Pfam" id="PF00383">
    <property type="entry name" value="dCMP_cyt_deam_1"/>
    <property type="match status" value="1"/>
</dbReference>
<dbReference type="SUPFAM" id="SSF53927">
    <property type="entry name" value="Cytidine deaminase-like"/>
    <property type="match status" value="1"/>
</dbReference>
<gene>
    <name evidence="2" type="ORF">FGK63_02845</name>
</gene>
<dbReference type="EMBL" id="VCPD01000001">
    <property type="protein sequence ID" value="TMV10017.1"/>
    <property type="molecule type" value="Genomic_DNA"/>
</dbReference>
<dbReference type="PANTHER" id="PTHR11079:SF162">
    <property type="entry name" value="RIBOFLAVIN BIOSYNTHESIS PROTEIN PYRD, CHLOROPLASTIC"/>
    <property type="match status" value="1"/>
</dbReference>
<dbReference type="PROSITE" id="PS51747">
    <property type="entry name" value="CYT_DCMP_DEAMINASES_2"/>
    <property type="match status" value="1"/>
</dbReference>
<sequence length="163" mass="17776">MRPPLRAAPYFTRRRIFAATGLAALSVCHGGPVLGETPPENDNPIRQPVDPGEEAFISRAFEMRQTAIEFGDQAYGAVIVRDSVIIGQSWSRVVLDNDPTAHAEMEAIRDTARRLNSRDLSGSVMYSTSRPCPMCEAAAFWAGVGQMVYGRDMRTGGSPKLCS</sequence>
<dbReference type="Gene3D" id="3.40.140.10">
    <property type="entry name" value="Cytidine Deaminase, domain 2"/>
    <property type="match status" value="1"/>
</dbReference>
<accession>A0ABY2X5C1</accession>
<name>A0ABY2X5C1_9RHOB</name>
<dbReference type="Proteomes" id="UP001193035">
    <property type="component" value="Unassembled WGS sequence"/>
</dbReference>
<dbReference type="PANTHER" id="PTHR11079">
    <property type="entry name" value="CYTOSINE DEAMINASE FAMILY MEMBER"/>
    <property type="match status" value="1"/>
</dbReference>
<evidence type="ECO:0000313" key="2">
    <source>
        <dbReference type="EMBL" id="TMV10017.1"/>
    </source>
</evidence>
<evidence type="ECO:0000313" key="3">
    <source>
        <dbReference type="Proteomes" id="UP001193035"/>
    </source>
</evidence>
<comment type="caution">
    <text evidence="2">The sequence shown here is derived from an EMBL/GenBank/DDBJ whole genome shotgun (WGS) entry which is preliminary data.</text>
</comment>
<protein>
    <submittedName>
        <fullName evidence="2">Nucleoside deaminase</fullName>
    </submittedName>
</protein>
<dbReference type="RefSeq" id="WP_138840076.1">
    <property type="nucleotide sequence ID" value="NZ_VCPD01000001.1"/>
</dbReference>
<dbReference type="CDD" id="cd01285">
    <property type="entry name" value="nucleoside_deaminase"/>
    <property type="match status" value="1"/>
</dbReference>
<dbReference type="InterPro" id="IPR002125">
    <property type="entry name" value="CMP_dCMP_dom"/>
</dbReference>
<proteinExistence type="predicted"/>